<proteinExistence type="predicted"/>
<dbReference type="EMBL" id="BAABAK010000020">
    <property type="protein sequence ID" value="GAA3982953.1"/>
    <property type="molecule type" value="Genomic_DNA"/>
</dbReference>
<protein>
    <submittedName>
        <fullName evidence="3">Glycosyltransferase family 4 protein</fullName>
    </submittedName>
</protein>
<dbReference type="PANTHER" id="PTHR12526">
    <property type="entry name" value="GLYCOSYLTRANSFERASE"/>
    <property type="match status" value="1"/>
</dbReference>
<feature type="domain" description="Glycosyl transferase family 1" evidence="1">
    <location>
        <begin position="187"/>
        <end position="357"/>
    </location>
</feature>
<gene>
    <name evidence="3" type="ORF">GCM10022246_38620</name>
</gene>
<sequence length="381" mass="42513">MNILILNNTSDLYGGSKILSIVVKILAEGEHKPIVVLSESGPLVDELAKLDVDIRIIRLGILRRKYLSVPGILNRLTVTKNAWKTLNKLIDDNNIDLIYSNTTGVFIGAFLAKKRKIKHIWHVHEIITKPKAFTKTIGYLLGKYSDNIIVVSDAVKNHWEKHVLKKPITRIYNGIDTTAFENTKGVLRQELNLSEKGILIAMIGRVNHWKGQDYFIDTAKNILKAHPETKFVMAGDAYTGNEHLVDKLTNRIQNENLADAIQYIGYRTDIANILNSVDIFVLPSILPDPFPTVILEAMASATAVVATNHGGAVEMVMENKTGLLIPFDNAQIAADKISDLIAQPAKIAEMGIEGRKRINNLYSLEAYQKSILEIFQQTLDV</sequence>
<comment type="caution">
    <text evidence="3">The sequence shown here is derived from an EMBL/GenBank/DDBJ whole genome shotgun (WGS) entry which is preliminary data.</text>
</comment>
<dbReference type="Proteomes" id="UP001501081">
    <property type="component" value="Unassembled WGS sequence"/>
</dbReference>
<name>A0ABP7QJ27_9SPHI</name>
<dbReference type="Pfam" id="PF13439">
    <property type="entry name" value="Glyco_transf_4"/>
    <property type="match status" value="1"/>
</dbReference>
<feature type="domain" description="Glycosyltransferase subfamily 4-like N-terminal" evidence="2">
    <location>
        <begin position="31"/>
        <end position="178"/>
    </location>
</feature>
<evidence type="ECO:0000259" key="1">
    <source>
        <dbReference type="Pfam" id="PF00534"/>
    </source>
</evidence>
<dbReference type="CDD" id="cd03801">
    <property type="entry name" value="GT4_PimA-like"/>
    <property type="match status" value="1"/>
</dbReference>
<keyword evidence="4" id="KW-1185">Reference proteome</keyword>
<evidence type="ECO:0000259" key="2">
    <source>
        <dbReference type="Pfam" id="PF13439"/>
    </source>
</evidence>
<accession>A0ABP7QJ27</accession>
<evidence type="ECO:0000313" key="3">
    <source>
        <dbReference type="EMBL" id="GAA3982953.1"/>
    </source>
</evidence>
<evidence type="ECO:0000313" key="4">
    <source>
        <dbReference type="Proteomes" id="UP001501081"/>
    </source>
</evidence>
<organism evidence="3 4">
    <name type="scientific">Pedobacter ginsengiterrae</name>
    <dbReference type="NCBI Taxonomy" id="871696"/>
    <lineage>
        <taxon>Bacteria</taxon>
        <taxon>Pseudomonadati</taxon>
        <taxon>Bacteroidota</taxon>
        <taxon>Sphingobacteriia</taxon>
        <taxon>Sphingobacteriales</taxon>
        <taxon>Sphingobacteriaceae</taxon>
        <taxon>Pedobacter</taxon>
    </lineage>
</organism>
<dbReference type="Gene3D" id="3.40.50.2000">
    <property type="entry name" value="Glycogen Phosphorylase B"/>
    <property type="match status" value="2"/>
</dbReference>
<reference evidence="4" key="1">
    <citation type="journal article" date="2019" name="Int. J. Syst. Evol. Microbiol.">
        <title>The Global Catalogue of Microorganisms (GCM) 10K type strain sequencing project: providing services to taxonomists for standard genome sequencing and annotation.</title>
        <authorList>
            <consortium name="The Broad Institute Genomics Platform"/>
            <consortium name="The Broad Institute Genome Sequencing Center for Infectious Disease"/>
            <person name="Wu L."/>
            <person name="Ma J."/>
        </authorList>
    </citation>
    <scope>NUCLEOTIDE SEQUENCE [LARGE SCALE GENOMIC DNA]</scope>
    <source>
        <strain evidence="4">JCM 17338</strain>
    </source>
</reference>
<dbReference type="Pfam" id="PF00534">
    <property type="entry name" value="Glycos_transf_1"/>
    <property type="match status" value="1"/>
</dbReference>
<dbReference type="InterPro" id="IPR028098">
    <property type="entry name" value="Glyco_trans_4-like_N"/>
</dbReference>
<dbReference type="InterPro" id="IPR001296">
    <property type="entry name" value="Glyco_trans_1"/>
</dbReference>
<dbReference type="SUPFAM" id="SSF53756">
    <property type="entry name" value="UDP-Glycosyltransferase/glycogen phosphorylase"/>
    <property type="match status" value="1"/>
</dbReference>
<dbReference type="RefSeq" id="WP_344769684.1">
    <property type="nucleotide sequence ID" value="NZ_BAABAK010000020.1"/>
</dbReference>